<dbReference type="GO" id="GO:0046872">
    <property type="term" value="F:metal ion binding"/>
    <property type="evidence" value="ECO:0007669"/>
    <property type="project" value="UniProtKB-KW"/>
</dbReference>
<evidence type="ECO:0000256" key="13">
    <source>
        <dbReference type="ARBA" id="ARBA00040794"/>
    </source>
</evidence>
<evidence type="ECO:0000256" key="16">
    <source>
        <dbReference type="ARBA" id="ARBA00042798"/>
    </source>
</evidence>
<dbReference type="EMBL" id="CP041253">
    <property type="protein sequence ID" value="QDH78402.1"/>
    <property type="molecule type" value="Genomic_DNA"/>
</dbReference>
<sequence length="127" mass="14889">MITVSCALIQKGKYILAVQRSETMKMPLKWEFPGGKVELHETAEDCLVREIEEELHLMIELKKRLKAVIYPYDNFTINLIPFTAKIKSGKLKLTEHKTYKWLLKEDLLRLDWADADIPIVKDFLNQN</sequence>
<feature type="domain" description="Nudix hydrolase" evidence="18">
    <location>
        <begin position="1"/>
        <end position="125"/>
    </location>
</feature>
<evidence type="ECO:0000256" key="4">
    <source>
        <dbReference type="ARBA" id="ARBA00022705"/>
    </source>
</evidence>
<dbReference type="GO" id="GO:0006281">
    <property type="term" value="P:DNA repair"/>
    <property type="evidence" value="ECO:0007669"/>
    <property type="project" value="UniProtKB-KW"/>
</dbReference>
<reference evidence="19 20" key="1">
    <citation type="submission" date="2019-06" db="EMBL/GenBank/DDBJ databases">
        <title>Echinicola alkalisoli sp. nov. isolated from saline soil.</title>
        <authorList>
            <person name="Sun J.-Q."/>
            <person name="Xu L."/>
        </authorList>
    </citation>
    <scope>NUCLEOTIDE SEQUENCE [LARGE SCALE GENOMIC DNA]</scope>
    <source>
        <strain evidence="19 20">LN3S3</strain>
    </source>
</reference>
<dbReference type="OrthoDB" id="9810648at2"/>
<dbReference type="EC" id="3.6.1.55" evidence="12"/>
<evidence type="ECO:0000256" key="2">
    <source>
        <dbReference type="ARBA" id="ARBA00005582"/>
    </source>
</evidence>
<dbReference type="GO" id="GO:0008413">
    <property type="term" value="F:8-oxo-7,8-dihydroguanosine triphosphate pyrophosphatase activity"/>
    <property type="evidence" value="ECO:0007669"/>
    <property type="project" value="TreeGrafter"/>
</dbReference>
<dbReference type="PANTHER" id="PTHR47707">
    <property type="entry name" value="8-OXO-DGTP DIPHOSPHATASE"/>
    <property type="match status" value="1"/>
</dbReference>
<evidence type="ECO:0000256" key="5">
    <source>
        <dbReference type="ARBA" id="ARBA00022723"/>
    </source>
</evidence>
<dbReference type="Pfam" id="PF00293">
    <property type="entry name" value="NUDIX"/>
    <property type="match status" value="1"/>
</dbReference>
<dbReference type="PRINTS" id="PR00502">
    <property type="entry name" value="NUDIXFAMILY"/>
</dbReference>
<dbReference type="Gene3D" id="3.90.79.10">
    <property type="entry name" value="Nucleoside Triphosphate Pyrophosphohydrolase"/>
    <property type="match status" value="1"/>
</dbReference>
<evidence type="ECO:0000259" key="18">
    <source>
        <dbReference type="PROSITE" id="PS51462"/>
    </source>
</evidence>
<evidence type="ECO:0000256" key="6">
    <source>
        <dbReference type="ARBA" id="ARBA00022763"/>
    </source>
</evidence>
<dbReference type="InterPro" id="IPR020476">
    <property type="entry name" value="Nudix_hydrolase"/>
</dbReference>
<dbReference type="InterPro" id="IPR047127">
    <property type="entry name" value="MutT-like"/>
</dbReference>
<dbReference type="PROSITE" id="PS00893">
    <property type="entry name" value="NUDIX_BOX"/>
    <property type="match status" value="1"/>
</dbReference>
<comment type="catalytic activity">
    <reaction evidence="11">
        <text>8-oxo-GTP + H2O = 8-oxo-GMP + diphosphate + H(+)</text>
        <dbReference type="Rhea" id="RHEA:67616"/>
        <dbReference type="ChEBI" id="CHEBI:15377"/>
        <dbReference type="ChEBI" id="CHEBI:15378"/>
        <dbReference type="ChEBI" id="CHEBI:33019"/>
        <dbReference type="ChEBI" id="CHEBI:143553"/>
        <dbReference type="ChEBI" id="CHEBI:145694"/>
    </reaction>
</comment>
<comment type="similarity">
    <text evidence="2 17">Belongs to the Nudix hydrolase family.</text>
</comment>
<comment type="cofactor">
    <cofactor evidence="1">
        <name>Mg(2+)</name>
        <dbReference type="ChEBI" id="CHEBI:18420"/>
    </cofactor>
</comment>
<gene>
    <name evidence="19" type="ORF">FKX85_04865</name>
</gene>
<evidence type="ECO:0000256" key="10">
    <source>
        <dbReference type="ARBA" id="ARBA00035861"/>
    </source>
</evidence>
<evidence type="ECO:0000256" key="7">
    <source>
        <dbReference type="ARBA" id="ARBA00022801"/>
    </source>
</evidence>
<keyword evidence="6" id="KW-0227">DNA damage</keyword>
<accession>A0A514CF00</accession>
<evidence type="ECO:0000256" key="14">
    <source>
        <dbReference type="ARBA" id="ARBA00041592"/>
    </source>
</evidence>
<dbReference type="GO" id="GO:0035539">
    <property type="term" value="F:8-oxo-7,8-dihydrodeoxyguanosine triphosphate pyrophosphatase activity"/>
    <property type="evidence" value="ECO:0007669"/>
    <property type="project" value="UniProtKB-EC"/>
</dbReference>
<keyword evidence="8" id="KW-0460">Magnesium</keyword>
<dbReference type="InterPro" id="IPR015797">
    <property type="entry name" value="NUDIX_hydrolase-like_dom_sf"/>
</dbReference>
<dbReference type="GO" id="GO:0006260">
    <property type="term" value="P:DNA replication"/>
    <property type="evidence" value="ECO:0007669"/>
    <property type="project" value="UniProtKB-KW"/>
</dbReference>
<keyword evidence="3" id="KW-0515">Mutator protein</keyword>
<evidence type="ECO:0000313" key="20">
    <source>
        <dbReference type="Proteomes" id="UP000316614"/>
    </source>
</evidence>
<dbReference type="AlphaFoldDB" id="A0A514CF00"/>
<evidence type="ECO:0000313" key="19">
    <source>
        <dbReference type="EMBL" id="QDH78402.1"/>
    </source>
</evidence>
<evidence type="ECO:0000256" key="9">
    <source>
        <dbReference type="ARBA" id="ARBA00023204"/>
    </source>
</evidence>
<keyword evidence="5" id="KW-0479">Metal-binding</keyword>
<keyword evidence="9" id="KW-0234">DNA repair</keyword>
<comment type="catalytic activity">
    <reaction evidence="10">
        <text>8-oxo-dGTP + H2O = 8-oxo-dGMP + diphosphate + H(+)</text>
        <dbReference type="Rhea" id="RHEA:31575"/>
        <dbReference type="ChEBI" id="CHEBI:15377"/>
        <dbReference type="ChEBI" id="CHEBI:15378"/>
        <dbReference type="ChEBI" id="CHEBI:33019"/>
        <dbReference type="ChEBI" id="CHEBI:63224"/>
        <dbReference type="ChEBI" id="CHEBI:77896"/>
        <dbReference type="EC" id="3.6.1.55"/>
    </reaction>
</comment>
<dbReference type="CDD" id="cd03425">
    <property type="entry name" value="NUDIX_MutT_NudA_like"/>
    <property type="match status" value="1"/>
</dbReference>
<organism evidence="19 20">
    <name type="scientific">Echinicola soli</name>
    <dbReference type="NCBI Taxonomy" id="2591634"/>
    <lineage>
        <taxon>Bacteria</taxon>
        <taxon>Pseudomonadati</taxon>
        <taxon>Bacteroidota</taxon>
        <taxon>Cytophagia</taxon>
        <taxon>Cytophagales</taxon>
        <taxon>Cyclobacteriaceae</taxon>
        <taxon>Echinicola</taxon>
    </lineage>
</organism>
<dbReference type="PROSITE" id="PS51462">
    <property type="entry name" value="NUDIX"/>
    <property type="match status" value="1"/>
</dbReference>
<evidence type="ECO:0000256" key="8">
    <source>
        <dbReference type="ARBA" id="ARBA00022842"/>
    </source>
</evidence>
<dbReference type="KEGG" id="echi:FKX85_04865"/>
<keyword evidence="20" id="KW-1185">Reference proteome</keyword>
<evidence type="ECO:0000256" key="15">
    <source>
        <dbReference type="ARBA" id="ARBA00041979"/>
    </source>
</evidence>
<dbReference type="GO" id="GO:0044715">
    <property type="term" value="F:8-oxo-dGDP phosphatase activity"/>
    <property type="evidence" value="ECO:0007669"/>
    <property type="project" value="TreeGrafter"/>
</dbReference>
<dbReference type="GO" id="GO:0044716">
    <property type="term" value="F:8-oxo-GDP phosphatase activity"/>
    <property type="evidence" value="ECO:0007669"/>
    <property type="project" value="TreeGrafter"/>
</dbReference>
<dbReference type="SUPFAM" id="SSF55811">
    <property type="entry name" value="Nudix"/>
    <property type="match status" value="1"/>
</dbReference>
<dbReference type="RefSeq" id="WP_141613658.1">
    <property type="nucleotide sequence ID" value="NZ_CP041253.1"/>
</dbReference>
<evidence type="ECO:0000256" key="3">
    <source>
        <dbReference type="ARBA" id="ARBA00022457"/>
    </source>
</evidence>
<dbReference type="InterPro" id="IPR020084">
    <property type="entry name" value="NUDIX_hydrolase_CS"/>
</dbReference>
<evidence type="ECO:0000256" key="12">
    <source>
        <dbReference type="ARBA" id="ARBA00038905"/>
    </source>
</evidence>
<evidence type="ECO:0000256" key="1">
    <source>
        <dbReference type="ARBA" id="ARBA00001946"/>
    </source>
</evidence>
<name>A0A514CF00_9BACT</name>
<keyword evidence="7 17" id="KW-0378">Hydrolase</keyword>
<keyword evidence="4" id="KW-0235">DNA replication</keyword>
<evidence type="ECO:0000256" key="11">
    <source>
        <dbReference type="ARBA" id="ARBA00036904"/>
    </source>
</evidence>
<dbReference type="PANTHER" id="PTHR47707:SF1">
    <property type="entry name" value="NUDIX HYDROLASE FAMILY PROTEIN"/>
    <property type="match status" value="1"/>
</dbReference>
<protein>
    <recommendedName>
        <fullName evidence="13">8-oxo-dGTP diphosphatase</fullName>
        <ecNumber evidence="12">3.6.1.55</ecNumber>
    </recommendedName>
    <alternativeName>
        <fullName evidence="16">7,8-dihydro-8-oxoguanine-triphosphatase</fullName>
    </alternativeName>
    <alternativeName>
        <fullName evidence="15">Mutator protein MutT</fullName>
    </alternativeName>
    <alternativeName>
        <fullName evidence="14">dGTP pyrophosphohydrolase</fullName>
    </alternativeName>
</protein>
<dbReference type="Proteomes" id="UP000316614">
    <property type="component" value="Chromosome"/>
</dbReference>
<proteinExistence type="inferred from homology"/>
<dbReference type="InterPro" id="IPR000086">
    <property type="entry name" value="NUDIX_hydrolase_dom"/>
</dbReference>
<evidence type="ECO:0000256" key="17">
    <source>
        <dbReference type="RuleBase" id="RU003476"/>
    </source>
</evidence>